<dbReference type="EMBL" id="MG018926">
    <property type="protein sequence ID" value="ATW57887.1"/>
    <property type="molecule type" value="Genomic_DNA"/>
</dbReference>
<keyword evidence="2" id="KW-1185">Reference proteome</keyword>
<protein>
    <submittedName>
        <fullName evidence="1">Uncharacterized protein</fullName>
    </submittedName>
</protein>
<dbReference type="Proteomes" id="UP000241090">
    <property type="component" value="Segment"/>
</dbReference>
<accession>A0A2H4P6T5</accession>
<dbReference type="Pfam" id="PF22755">
    <property type="entry name" value="E217_gp28"/>
    <property type="match status" value="1"/>
</dbReference>
<evidence type="ECO:0000313" key="2">
    <source>
        <dbReference type="Proteomes" id="UP000241090"/>
    </source>
</evidence>
<organism evidence="1 2">
    <name type="scientific">Pseudomonas phage tabernarius</name>
    <dbReference type="NCBI Taxonomy" id="2048978"/>
    <lineage>
        <taxon>Viruses</taxon>
        <taxon>Duplodnaviria</taxon>
        <taxon>Heunggongvirae</taxon>
        <taxon>Uroviricota</taxon>
        <taxon>Caudoviricetes</taxon>
        <taxon>Lindbergviridae</taxon>
        <taxon>Tabernariusvirus</taxon>
        <taxon>Tabernariusvirus tabernarius</taxon>
    </lineage>
</organism>
<sequence>MYGGVPGSNLLNQAFTSINQQNVLYRAFSGRTLNSQRQYISGFAEPGGFRCSVQSVDRSQYVQFGLEFQRNYVELFASLDLVDLERDSAGDQFIYAWRIYQLESQGTWKEQDGWANAMAIDIGKAVADENGRPTFPDLVKK</sequence>
<reference evidence="1 2" key="1">
    <citation type="submission" date="2017-09" db="EMBL/GenBank/DDBJ databases">
        <authorList>
            <person name="Ehlers B."/>
            <person name="Leendertz F.H."/>
        </authorList>
    </citation>
    <scope>NUCLEOTIDE SEQUENCE [LARGE SCALE GENOMIC DNA]</scope>
</reference>
<evidence type="ECO:0000313" key="1">
    <source>
        <dbReference type="EMBL" id="ATW57887.1"/>
    </source>
</evidence>
<gene>
    <name evidence="1" type="ORF">CNR33_00041</name>
</gene>
<dbReference type="OrthoDB" id="13267at10239"/>
<proteinExistence type="predicted"/>
<name>A0A2H4P6T5_9CAUD</name>
<dbReference type="InterPro" id="IPR054441">
    <property type="entry name" value="Gp28-like"/>
</dbReference>